<feature type="domain" description="Glyoxalase/fosfomycin resistance/dioxygenase" evidence="1">
    <location>
        <begin position="15"/>
        <end position="147"/>
    </location>
</feature>
<dbReference type="Pfam" id="PF00903">
    <property type="entry name" value="Glyoxalase"/>
    <property type="match status" value="1"/>
</dbReference>
<name>A0A1E8FBP1_9ALTE</name>
<dbReference type="Gene3D" id="3.10.180.10">
    <property type="entry name" value="2,3-Dihydroxybiphenyl 1,2-Dioxygenase, domain 1"/>
    <property type="match status" value="2"/>
</dbReference>
<reference evidence="2 3" key="1">
    <citation type="submission" date="2016-09" db="EMBL/GenBank/DDBJ databases">
        <title>Alteromonas lipolytica, a new species isolated from sea water.</title>
        <authorList>
            <person name="Wu Y.-H."/>
            <person name="Cheng H."/>
            <person name="Xu X.-W."/>
        </authorList>
    </citation>
    <scope>NUCLEOTIDE SEQUENCE [LARGE SCALE GENOMIC DNA]</scope>
    <source>
        <strain evidence="2 3">JW12</strain>
    </source>
</reference>
<dbReference type="RefSeq" id="WP_070177720.1">
    <property type="nucleotide sequence ID" value="NZ_BMJR01000002.1"/>
</dbReference>
<protein>
    <recommendedName>
        <fullName evidence="1">Glyoxalase/fosfomycin resistance/dioxygenase domain-containing protein</fullName>
    </recommendedName>
</protein>
<organism evidence="2 3">
    <name type="scientific">Alteromonas lipolytica</name>
    <dbReference type="NCBI Taxonomy" id="1856405"/>
    <lineage>
        <taxon>Bacteria</taxon>
        <taxon>Pseudomonadati</taxon>
        <taxon>Pseudomonadota</taxon>
        <taxon>Gammaproteobacteria</taxon>
        <taxon>Alteromonadales</taxon>
        <taxon>Alteromonadaceae</taxon>
        <taxon>Alteromonas/Salinimonas group</taxon>
        <taxon>Alteromonas</taxon>
    </lineage>
</organism>
<dbReference type="InterPro" id="IPR004360">
    <property type="entry name" value="Glyas_Fos-R_dOase_dom"/>
</dbReference>
<evidence type="ECO:0000313" key="3">
    <source>
        <dbReference type="Proteomes" id="UP000176037"/>
    </source>
</evidence>
<dbReference type="SUPFAM" id="SSF54593">
    <property type="entry name" value="Glyoxalase/Bleomycin resistance protein/Dihydroxybiphenyl dioxygenase"/>
    <property type="match status" value="1"/>
</dbReference>
<dbReference type="Proteomes" id="UP000176037">
    <property type="component" value="Unassembled WGS sequence"/>
</dbReference>
<sequence length="305" mass="33676">MKQPDTAAQLEDLYIKEIVIATADYAAATAFWCEQLGYQQVNQQTTTDPALLKLWQVSAERIGRRALLGLANAHTSIHLVEVIQPASPLKQHASNLDAIPKTLNLLVKDLPNLWLRLKEAGVTMKTDWVEYEQDGRRYRDAHITGPDYTGIGLLEVLDEEYPVNHLGIGEPASFTCTIEDIATEANFYTQLGGQKVLDEHFWGQAIEKLVGLPPGGSLHMQLFGPRTTHSRIELVSYGIPMTSHYERARFPHTGALFTHIASGALTPTLPTDGDTELTAVKVWNTPVQMARLQSPAGATVLVCKE</sequence>
<evidence type="ECO:0000313" key="2">
    <source>
        <dbReference type="EMBL" id="OFI33344.1"/>
    </source>
</evidence>
<comment type="caution">
    <text evidence="2">The sequence shown here is derived from an EMBL/GenBank/DDBJ whole genome shotgun (WGS) entry which is preliminary data.</text>
</comment>
<dbReference type="InterPro" id="IPR029068">
    <property type="entry name" value="Glyas_Bleomycin-R_OHBP_Dase"/>
</dbReference>
<dbReference type="OrthoDB" id="6993535at2"/>
<dbReference type="AlphaFoldDB" id="A0A1E8FBP1"/>
<gene>
    <name evidence="2" type="ORF">BFC17_03525</name>
</gene>
<accession>A0A1E8FBP1</accession>
<dbReference type="STRING" id="1856405.BFC17_03525"/>
<dbReference type="EMBL" id="MJIC01000015">
    <property type="protein sequence ID" value="OFI33344.1"/>
    <property type="molecule type" value="Genomic_DNA"/>
</dbReference>
<keyword evidence="3" id="KW-1185">Reference proteome</keyword>
<evidence type="ECO:0000259" key="1">
    <source>
        <dbReference type="Pfam" id="PF00903"/>
    </source>
</evidence>
<proteinExistence type="predicted"/>